<dbReference type="EMBL" id="QMEV01000001">
    <property type="protein sequence ID" value="RAV17499.1"/>
    <property type="molecule type" value="Genomic_DNA"/>
</dbReference>
<organism evidence="1 2">
    <name type="scientific">Mycobacterium colombiense</name>
    <dbReference type="NCBI Taxonomy" id="339268"/>
    <lineage>
        <taxon>Bacteria</taxon>
        <taxon>Bacillati</taxon>
        <taxon>Actinomycetota</taxon>
        <taxon>Actinomycetes</taxon>
        <taxon>Mycobacteriales</taxon>
        <taxon>Mycobacteriaceae</taxon>
        <taxon>Mycobacterium</taxon>
        <taxon>Mycobacterium avium complex (MAC)</taxon>
    </lineage>
</organism>
<dbReference type="Proteomes" id="UP000250915">
    <property type="component" value="Unassembled WGS sequence"/>
</dbReference>
<gene>
    <name evidence="1" type="ORF">DQP57_00295</name>
</gene>
<evidence type="ECO:0000313" key="1">
    <source>
        <dbReference type="EMBL" id="RAV17499.1"/>
    </source>
</evidence>
<reference evidence="1 2" key="1">
    <citation type="submission" date="2018-06" db="EMBL/GenBank/DDBJ databases">
        <title>NTM in soil in Japan.</title>
        <authorList>
            <person name="Ohya K."/>
        </authorList>
    </citation>
    <scope>NUCLEOTIDE SEQUENCE [LARGE SCALE GENOMIC DNA]</scope>
    <source>
        <strain evidence="1 2">GF28</strain>
    </source>
</reference>
<sequence length="90" mass="10440">MGDIVPNPQWWGLGDWQSRLAERRDASEELSEYQDDPAWQTIYEALMENATDHWPADAPPINERILTLLNELVVPDADRVFEALREAEYV</sequence>
<proteinExistence type="predicted"/>
<evidence type="ECO:0000313" key="2">
    <source>
        <dbReference type="Proteomes" id="UP000250915"/>
    </source>
</evidence>
<name>A0A329MBQ5_9MYCO</name>
<dbReference type="AlphaFoldDB" id="A0A329MBQ5"/>
<accession>A0A329MBQ5</accession>
<comment type="caution">
    <text evidence="1">The sequence shown here is derived from an EMBL/GenBank/DDBJ whole genome shotgun (WGS) entry which is preliminary data.</text>
</comment>
<dbReference type="RefSeq" id="WP_112630620.1">
    <property type="nucleotide sequence ID" value="NZ_QMEV01000001.1"/>
</dbReference>
<protein>
    <submittedName>
        <fullName evidence="1">Uncharacterized protein</fullName>
    </submittedName>
</protein>